<name>A0A453II25_AEGTS</name>
<evidence type="ECO:0000313" key="1">
    <source>
        <dbReference type="EnsemblPlants" id="AET4Gv20568200.1"/>
    </source>
</evidence>
<dbReference type="EnsemblPlants" id="AET4Gv20568200.1">
    <property type="protein sequence ID" value="AET4Gv20568200.1"/>
    <property type="gene ID" value="AET4Gv20568200"/>
</dbReference>
<evidence type="ECO:0000313" key="2">
    <source>
        <dbReference type="Proteomes" id="UP000015105"/>
    </source>
</evidence>
<protein>
    <submittedName>
        <fullName evidence="1">Uncharacterized protein</fullName>
    </submittedName>
</protein>
<reference evidence="1" key="3">
    <citation type="journal article" date="2017" name="Nature">
        <title>Genome sequence of the progenitor of the wheat D genome Aegilops tauschii.</title>
        <authorList>
            <person name="Luo M.C."/>
            <person name="Gu Y.Q."/>
            <person name="Puiu D."/>
            <person name="Wang H."/>
            <person name="Twardziok S.O."/>
            <person name="Deal K.R."/>
            <person name="Huo N."/>
            <person name="Zhu T."/>
            <person name="Wang L."/>
            <person name="Wang Y."/>
            <person name="McGuire P.E."/>
            <person name="Liu S."/>
            <person name="Long H."/>
            <person name="Ramasamy R.K."/>
            <person name="Rodriguez J.C."/>
            <person name="Van S.L."/>
            <person name="Yuan L."/>
            <person name="Wang Z."/>
            <person name="Xia Z."/>
            <person name="Xiao L."/>
            <person name="Anderson O.D."/>
            <person name="Ouyang S."/>
            <person name="Liang Y."/>
            <person name="Zimin A.V."/>
            <person name="Pertea G."/>
            <person name="Qi P."/>
            <person name="Bennetzen J.L."/>
            <person name="Dai X."/>
            <person name="Dawson M.W."/>
            <person name="Muller H.G."/>
            <person name="Kugler K."/>
            <person name="Rivarola-Duarte L."/>
            <person name="Spannagl M."/>
            <person name="Mayer K.F.X."/>
            <person name="Lu F.H."/>
            <person name="Bevan M.W."/>
            <person name="Leroy P."/>
            <person name="Li P."/>
            <person name="You F.M."/>
            <person name="Sun Q."/>
            <person name="Liu Z."/>
            <person name="Lyons E."/>
            <person name="Wicker T."/>
            <person name="Salzberg S.L."/>
            <person name="Devos K.M."/>
            <person name="Dvorak J."/>
        </authorList>
    </citation>
    <scope>NUCLEOTIDE SEQUENCE [LARGE SCALE GENOMIC DNA]</scope>
    <source>
        <strain evidence="1">cv. AL8/78</strain>
    </source>
</reference>
<reference evidence="2" key="2">
    <citation type="journal article" date="2017" name="Nat. Plants">
        <title>The Aegilops tauschii genome reveals multiple impacts of transposons.</title>
        <authorList>
            <person name="Zhao G."/>
            <person name="Zou C."/>
            <person name="Li K."/>
            <person name="Wang K."/>
            <person name="Li T."/>
            <person name="Gao L."/>
            <person name="Zhang X."/>
            <person name="Wang H."/>
            <person name="Yang Z."/>
            <person name="Liu X."/>
            <person name="Jiang W."/>
            <person name="Mao L."/>
            <person name="Kong X."/>
            <person name="Jiao Y."/>
            <person name="Jia J."/>
        </authorList>
    </citation>
    <scope>NUCLEOTIDE SEQUENCE [LARGE SCALE GENOMIC DNA]</scope>
    <source>
        <strain evidence="2">cv. AL8/78</strain>
    </source>
</reference>
<reference evidence="1" key="5">
    <citation type="journal article" date="2021" name="G3 (Bethesda)">
        <title>Aegilops tauschii genome assembly Aet v5.0 features greater sequence contiguity and improved annotation.</title>
        <authorList>
            <person name="Wang L."/>
            <person name="Zhu T."/>
            <person name="Rodriguez J.C."/>
            <person name="Deal K.R."/>
            <person name="Dubcovsky J."/>
            <person name="McGuire P.E."/>
            <person name="Lux T."/>
            <person name="Spannagl M."/>
            <person name="Mayer K.F.X."/>
            <person name="Baldrich P."/>
            <person name="Meyers B.C."/>
            <person name="Huo N."/>
            <person name="Gu Y.Q."/>
            <person name="Zhou H."/>
            <person name="Devos K.M."/>
            <person name="Bennetzen J.L."/>
            <person name="Unver T."/>
            <person name="Budak H."/>
            <person name="Gulick P.J."/>
            <person name="Galiba G."/>
            <person name="Kalapos B."/>
            <person name="Nelson D.R."/>
            <person name="Li P."/>
            <person name="You F.M."/>
            <person name="Luo M.C."/>
            <person name="Dvorak J."/>
        </authorList>
    </citation>
    <scope>NUCLEOTIDE SEQUENCE [LARGE SCALE GENOMIC DNA]</scope>
    <source>
        <strain evidence="1">cv. AL8/78</strain>
    </source>
</reference>
<sequence length="74" mass="8627">RRLSEGERWLRRTLKLTTLGLASLERTIARQRSRIRWLQDGDASSKLFYLVANGRKVKNFIPAISHEGNLITYQ</sequence>
<reference evidence="1" key="4">
    <citation type="submission" date="2019-03" db="UniProtKB">
        <authorList>
            <consortium name="EnsemblPlants"/>
        </authorList>
    </citation>
    <scope>IDENTIFICATION</scope>
</reference>
<proteinExistence type="predicted"/>
<accession>A0A453II25</accession>
<dbReference type="AlphaFoldDB" id="A0A453II25"/>
<dbReference type="Gramene" id="AET4Gv20568200.1">
    <property type="protein sequence ID" value="AET4Gv20568200.1"/>
    <property type="gene ID" value="AET4Gv20568200"/>
</dbReference>
<reference evidence="2" key="1">
    <citation type="journal article" date="2014" name="Science">
        <title>Ancient hybridizations among the ancestral genomes of bread wheat.</title>
        <authorList>
            <consortium name="International Wheat Genome Sequencing Consortium,"/>
            <person name="Marcussen T."/>
            <person name="Sandve S.R."/>
            <person name="Heier L."/>
            <person name="Spannagl M."/>
            <person name="Pfeifer M."/>
            <person name="Jakobsen K.S."/>
            <person name="Wulff B.B."/>
            <person name="Steuernagel B."/>
            <person name="Mayer K.F."/>
            <person name="Olsen O.A."/>
        </authorList>
    </citation>
    <scope>NUCLEOTIDE SEQUENCE [LARGE SCALE GENOMIC DNA]</scope>
    <source>
        <strain evidence="2">cv. AL8/78</strain>
    </source>
</reference>
<dbReference type="STRING" id="200361.A0A453II25"/>
<organism evidence="1 2">
    <name type="scientific">Aegilops tauschii subsp. strangulata</name>
    <name type="common">Goatgrass</name>
    <dbReference type="NCBI Taxonomy" id="200361"/>
    <lineage>
        <taxon>Eukaryota</taxon>
        <taxon>Viridiplantae</taxon>
        <taxon>Streptophyta</taxon>
        <taxon>Embryophyta</taxon>
        <taxon>Tracheophyta</taxon>
        <taxon>Spermatophyta</taxon>
        <taxon>Magnoliopsida</taxon>
        <taxon>Liliopsida</taxon>
        <taxon>Poales</taxon>
        <taxon>Poaceae</taxon>
        <taxon>BOP clade</taxon>
        <taxon>Pooideae</taxon>
        <taxon>Triticodae</taxon>
        <taxon>Triticeae</taxon>
        <taxon>Triticinae</taxon>
        <taxon>Aegilops</taxon>
    </lineage>
</organism>
<keyword evidence="2" id="KW-1185">Reference proteome</keyword>
<dbReference type="Proteomes" id="UP000015105">
    <property type="component" value="Chromosome 4D"/>
</dbReference>